<sequence>MKITYGPLVQSASGRFGGVVASSWKGIDLVRRFRSPANPDTTAQRNVRDAFTNLNRCYVRMTANIRAAWVANATGKAFLARNHWIGLSTGVIAGDANLDDLVMTPGDSSTVGPVGESFTPAATQITLACDQEPTITGWTFTQAIAVVLEDYDPTVIQTFQANVWVEDVDPGGAPISIVITGLASGIHQCGIFFEWVAPDGTTRYSVAARGQATVP</sequence>
<protein>
    <submittedName>
        <fullName evidence="1">Uncharacterized protein</fullName>
    </submittedName>
</protein>
<proteinExistence type="predicted"/>
<organism evidence="1">
    <name type="scientific">marine sediment metagenome</name>
    <dbReference type="NCBI Taxonomy" id="412755"/>
    <lineage>
        <taxon>unclassified sequences</taxon>
        <taxon>metagenomes</taxon>
        <taxon>ecological metagenomes</taxon>
    </lineage>
</organism>
<evidence type="ECO:0000313" key="1">
    <source>
        <dbReference type="EMBL" id="KKM19932.1"/>
    </source>
</evidence>
<gene>
    <name evidence="1" type="ORF">LCGC14_1650590</name>
</gene>
<comment type="caution">
    <text evidence="1">The sequence shown here is derived from an EMBL/GenBank/DDBJ whole genome shotgun (WGS) entry which is preliminary data.</text>
</comment>
<reference evidence="1" key="1">
    <citation type="journal article" date="2015" name="Nature">
        <title>Complex archaea that bridge the gap between prokaryotes and eukaryotes.</title>
        <authorList>
            <person name="Spang A."/>
            <person name="Saw J.H."/>
            <person name="Jorgensen S.L."/>
            <person name="Zaremba-Niedzwiedzka K."/>
            <person name="Martijn J."/>
            <person name="Lind A.E."/>
            <person name="van Eijk R."/>
            <person name="Schleper C."/>
            <person name="Guy L."/>
            <person name="Ettema T.J."/>
        </authorList>
    </citation>
    <scope>NUCLEOTIDE SEQUENCE</scope>
</reference>
<dbReference type="EMBL" id="LAZR01013875">
    <property type="protein sequence ID" value="KKM19932.1"/>
    <property type="molecule type" value="Genomic_DNA"/>
</dbReference>
<accession>A0A0F9HXP3</accession>
<name>A0A0F9HXP3_9ZZZZ</name>
<dbReference type="Pfam" id="PF19781">
    <property type="entry name" value="DUF6266"/>
    <property type="match status" value="1"/>
</dbReference>
<dbReference type="AlphaFoldDB" id="A0A0F9HXP3"/>
<dbReference type="InterPro" id="IPR046233">
    <property type="entry name" value="DUF6266"/>
</dbReference>